<keyword evidence="3 5" id="KW-1133">Transmembrane helix</keyword>
<dbReference type="InterPro" id="IPR009060">
    <property type="entry name" value="UBA-like_sf"/>
</dbReference>
<protein>
    <recommendedName>
        <fullName evidence="6">UBA domain-containing protein</fullName>
    </recommendedName>
</protein>
<evidence type="ECO:0000256" key="4">
    <source>
        <dbReference type="ARBA" id="ARBA00023136"/>
    </source>
</evidence>
<keyword evidence="8" id="KW-1185">Reference proteome</keyword>
<dbReference type="InterPro" id="IPR041928">
    <property type="entry name" value="UBA_UBAC2"/>
</dbReference>
<dbReference type="InterPro" id="IPR035952">
    <property type="entry name" value="Rhomboid-like_sf"/>
</dbReference>
<dbReference type="Proteomes" id="UP000001593">
    <property type="component" value="Unassembled WGS sequence"/>
</dbReference>
<keyword evidence="2 5" id="KW-0812">Transmembrane</keyword>
<dbReference type="InParanoid" id="A7RYC3"/>
<dbReference type="CDD" id="cd14305">
    <property type="entry name" value="UBA_UBAC2"/>
    <property type="match status" value="1"/>
</dbReference>
<dbReference type="PhylomeDB" id="A7RYC3"/>
<feature type="transmembrane region" description="Helical" evidence="5">
    <location>
        <begin position="150"/>
        <end position="174"/>
    </location>
</feature>
<dbReference type="PROSITE" id="PS50030">
    <property type="entry name" value="UBA"/>
    <property type="match status" value="1"/>
</dbReference>
<dbReference type="STRING" id="45351.A7RYC3"/>
<feature type="domain" description="UBA" evidence="6">
    <location>
        <begin position="320"/>
        <end position="360"/>
    </location>
</feature>
<dbReference type="HOGENOM" id="CLU_057710_0_1_1"/>
<feature type="transmembrane region" description="Helical" evidence="5">
    <location>
        <begin position="94"/>
        <end position="117"/>
    </location>
</feature>
<dbReference type="InterPro" id="IPR015940">
    <property type="entry name" value="UBA"/>
</dbReference>
<accession>A7RYC3</accession>
<dbReference type="SMART" id="SM00165">
    <property type="entry name" value="UBA"/>
    <property type="match status" value="1"/>
</dbReference>
<dbReference type="OrthoDB" id="272778at2759"/>
<dbReference type="FunCoup" id="A7RYC3">
    <property type="interactions" value="181"/>
</dbReference>
<dbReference type="EMBL" id="DS469553">
    <property type="protein sequence ID" value="EDO43436.1"/>
    <property type="molecule type" value="Genomic_DNA"/>
</dbReference>
<feature type="transmembrane region" description="Helical" evidence="5">
    <location>
        <begin position="20"/>
        <end position="39"/>
    </location>
</feature>
<dbReference type="AlphaFoldDB" id="A7RYC3"/>
<dbReference type="InterPro" id="IPR022764">
    <property type="entry name" value="Peptidase_S54_rhomboid_dom"/>
</dbReference>
<dbReference type="Pfam" id="PF01694">
    <property type="entry name" value="Rhomboid"/>
    <property type="match status" value="1"/>
</dbReference>
<evidence type="ECO:0000256" key="1">
    <source>
        <dbReference type="ARBA" id="ARBA00004141"/>
    </source>
</evidence>
<keyword evidence="4 5" id="KW-0472">Membrane</keyword>
<organism evidence="7 8">
    <name type="scientific">Nematostella vectensis</name>
    <name type="common">Starlet sea anemone</name>
    <dbReference type="NCBI Taxonomy" id="45351"/>
    <lineage>
        <taxon>Eukaryota</taxon>
        <taxon>Metazoa</taxon>
        <taxon>Cnidaria</taxon>
        <taxon>Anthozoa</taxon>
        <taxon>Hexacorallia</taxon>
        <taxon>Actiniaria</taxon>
        <taxon>Edwardsiidae</taxon>
        <taxon>Nematostella</taxon>
    </lineage>
</organism>
<dbReference type="PANTHER" id="PTHR43066">
    <property type="entry name" value="RHOMBOID-RELATED PROTEIN"/>
    <property type="match status" value="1"/>
</dbReference>
<dbReference type="eggNOG" id="KOG4463">
    <property type="taxonomic scope" value="Eukaryota"/>
</dbReference>
<feature type="transmembrane region" description="Helical" evidence="5">
    <location>
        <begin position="59"/>
        <end position="82"/>
    </location>
</feature>
<evidence type="ECO:0000256" key="2">
    <source>
        <dbReference type="ARBA" id="ARBA00022692"/>
    </source>
</evidence>
<name>A7RYC3_NEMVE</name>
<dbReference type="KEGG" id="nve:5515389"/>
<feature type="transmembrane region" description="Helical" evidence="5">
    <location>
        <begin position="123"/>
        <end position="143"/>
    </location>
</feature>
<evidence type="ECO:0000313" key="8">
    <source>
        <dbReference type="Proteomes" id="UP000001593"/>
    </source>
</evidence>
<evidence type="ECO:0000259" key="6">
    <source>
        <dbReference type="PROSITE" id="PS50030"/>
    </source>
</evidence>
<comment type="subcellular location">
    <subcellularLocation>
        <location evidence="1">Membrane</location>
        <topology evidence="1">Multi-pass membrane protein</topology>
    </subcellularLocation>
</comment>
<reference evidence="7 8" key="1">
    <citation type="journal article" date="2007" name="Science">
        <title>Sea anemone genome reveals ancestral eumetazoan gene repertoire and genomic organization.</title>
        <authorList>
            <person name="Putnam N.H."/>
            <person name="Srivastava M."/>
            <person name="Hellsten U."/>
            <person name="Dirks B."/>
            <person name="Chapman J."/>
            <person name="Salamov A."/>
            <person name="Terry A."/>
            <person name="Shapiro H."/>
            <person name="Lindquist E."/>
            <person name="Kapitonov V.V."/>
            <person name="Jurka J."/>
            <person name="Genikhovich G."/>
            <person name="Grigoriev I.V."/>
            <person name="Lucas S.M."/>
            <person name="Steele R.E."/>
            <person name="Finnerty J.R."/>
            <person name="Technau U."/>
            <person name="Martindale M.Q."/>
            <person name="Rokhsar D.S."/>
        </authorList>
    </citation>
    <scope>NUCLEOTIDE SEQUENCE [LARGE SCALE GENOMIC DNA]</scope>
    <source>
        <strain evidence="8">CH2 X CH6</strain>
    </source>
</reference>
<proteinExistence type="predicted"/>
<evidence type="ECO:0000313" key="7">
    <source>
        <dbReference type="EMBL" id="EDO43436.1"/>
    </source>
</evidence>
<evidence type="ECO:0000256" key="5">
    <source>
        <dbReference type="SAM" id="Phobius"/>
    </source>
</evidence>
<dbReference type="Gene3D" id="1.20.1540.10">
    <property type="entry name" value="Rhomboid-like"/>
    <property type="match status" value="1"/>
</dbReference>
<gene>
    <name evidence="7" type="ORF">NEMVEDRAFT_v1g241531</name>
</gene>
<dbReference type="GO" id="GO:0016020">
    <property type="term" value="C:membrane"/>
    <property type="evidence" value="ECO:0007669"/>
    <property type="project" value="UniProtKB-SubCell"/>
</dbReference>
<dbReference type="OMA" id="NYQDHRP"/>
<evidence type="ECO:0000256" key="3">
    <source>
        <dbReference type="ARBA" id="ARBA00022989"/>
    </source>
</evidence>
<dbReference type="PANTHER" id="PTHR43066:SF21">
    <property type="entry name" value="UBIQUITIN-ASSOCIATED DOMAIN-CONTAINING PROTEIN 2"/>
    <property type="match status" value="1"/>
</dbReference>
<dbReference type="Gene3D" id="1.10.8.10">
    <property type="entry name" value="DNA helicase RuvA subunit, C-terminal domain"/>
    <property type="match status" value="1"/>
</dbReference>
<dbReference type="SUPFAM" id="SSF46934">
    <property type="entry name" value="UBA-like"/>
    <property type="match status" value="1"/>
</dbReference>
<dbReference type="SUPFAM" id="SSF144091">
    <property type="entry name" value="Rhomboid-like"/>
    <property type="match status" value="1"/>
</dbReference>
<dbReference type="GO" id="GO:0004252">
    <property type="term" value="F:serine-type endopeptidase activity"/>
    <property type="evidence" value="ECO:0000318"/>
    <property type="project" value="GO_Central"/>
</dbReference>
<sequence>MFPGTRNKGFYRTPVSKSFLILTGSASLINIFLASSTANKFLSTSHWLHLVQHAKVWQFFSSTISFSSTRDLICGSLLLYWFRVFERRFGSKKFCCHVFANSVIAAGLQLVTVYGLRSFGHELGALPSGPYGVIFAFLVYYYLDVPSVDAAITVLALPISSKIPSYFLALQLLFTTKESLLAGTCGIVSGLLYKHNFAYVQQWLKIPDIFTGLCSRMLGRYFEESTLEPRQAFPMGATLEIQEQQRMELYEQQIMRRMAAQANIGHPQNRARAGQGYSEVMVPAGGLGEWLWGNQPGAGHQGFMNGLENGDIPQQQPTAEVSEDQVQTLVEMGFSRQDVLHALTVTNNDINTATNVLLANAS</sequence>
<dbReference type="Pfam" id="PF00627">
    <property type="entry name" value="UBA"/>
    <property type="match status" value="1"/>
</dbReference>